<keyword evidence="4" id="KW-0511">Multifunctional enzyme</keyword>
<evidence type="ECO:0000256" key="5">
    <source>
        <dbReference type="SAM" id="MobiDB-lite"/>
    </source>
</evidence>
<evidence type="ECO:0000256" key="3">
    <source>
        <dbReference type="ARBA" id="ARBA00022679"/>
    </source>
</evidence>
<dbReference type="Pfam" id="PF08241">
    <property type="entry name" value="Methyltransf_11"/>
    <property type="match status" value="1"/>
</dbReference>
<evidence type="ECO:0000256" key="2">
    <source>
        <dbReference type="ARBA" id="ARBA00022603"/>
    </source>
</evidence>
<dbReference type="GO" id="GO:0032259">
    <property type="term" value="P:methylation"/>
    <property type="evidence" value="ECO:0007669"/>
    <property type="project" value="UniProtKB-KW"/>
</dbReference>
<organism evidence="6">
    <name type="scientific">Cyprideis torosa</name>
    <dbReference type="NCBI Taxonomy" id="163714"/>
    <lineage>
        <taxon>Eukaryota</taxon>
        <taxon>Metazoa</taxon>
        <taxon>Ecdysozoa</taxon>
        <taxon>Arthropoda</taxon>
        <taxon>Crustacea</taxon>
        <taxon>Oligostraca</taxon>
        <taxon>Ostracoda</taxon>
        <taxon>Podocopa</taxon>
        <taxon>Podocopida</taxon>
        <taxon>Cytherocopina</taxon>
        <taxon>Cytheroidea</taxon>
        <taxon>Cytherideidae</taxon>
        <taxon>Cyprideis</taxon>
    </lineage>
</organism>
<feature type="compositionally biased region" description="Low complexity" evidence="5">
    <location>
        <begin position="447"/>
        <end position="459"/>
    </location>
</feature>
<evidence type="ECO:0000256" key="1">
    <source>
        <dbReference type="ARBA" id="ARBA00008361"/>
    </source>
</evidence>
<gene>
    <name evidence="6" type="ORF">CTOB1V02_LOCUS6410</name>
</gene>
<keyword evidence="3" id="KW-0808">Transferase</keyword>
<dbReference type="SUPFAM" id="SSF53335">
    <property type="entry name" value="S-adenosyl-L-methionine-dependent methyltransferases"/>
    <property type="match status" value="1"/>
</dbReference>
<protein>
    <submittedName>
        <fullName evidence="6">Uncharacterized protein</fullName>
    </submittedName>
</protein>
<evidence type="ECO:0000256" key="4">
    <source>
        <dbReference type="ARBA" id="ARBA00023268"/>
    </source>
</evidence>
<feature type="compositionally biased region" description="Basic residues" evidence="5">
    <location>
        <begin position="468"/>
        <end position="477"/>
    </location>
</feature>
<dbReference type="Gene3D" id="3.40.50.150">
    <property type="entry name" value="Vaccinia Virus protein VP39"/>
    <property type="match status" value="1"/>
</dbReference>
<keyword evidence="2" id="KW-0489">Methyltransferase</keyword>
<sequence length="562" mass="62698">MTEKRALPSHRSEFSTVDYWTEFYANRDAFEWYGDFHTLCEMIVKHIKKENEILMAGCGNSELSAHMFDQGWRRIVNVDFNPGIIKMMRSRHERSRPQMKWYCMDLSNLDLDPQSFDVVVDKGTLDAIFSHEENESQAAAYLHEMHRILRPGGRFLIVSLLQPFILRFLLRWFTEQSGYILGFTRLPSNSANSTAKNGLRAPNPTSKYVVFSVVAMKLKFPTPTAFRMCWTTTSSPQPLPSSADDVLRSVMELQALREIALPPANRTKGGDRSLEFFDTSSNHLRFVLHVVDLPRPPSARPMAVFLVPLGKERVWSYGTGDGRMDLAQTLDFDRLIVALPVRGQYYAGKEASMAELNAPLMDIARAFRPGIDVNASVCGNEGKVEQILPLVGKVFVSAVIGSDSFLYKRLVFKANPNIIQSEARFRPRASHLSPLGQEDLSPGEGGSTSTSCSTLSSMSDGGGTSAGNKKKKRKGARKGPVPREADGIQERIEAELMLPAEEQELDWNYINDTHHALMLLSLADFRGRASLSSASAEGASHASSPITSSRYEGFCLPPLHLR</sequence>
<dbReference type="InterPro" id="IPR013216">
    <property type="entry name" value="Methyltransf_11"/>
</dbReference>
<evidence type="ECO:0000313" key="6">
    <source>
        <dbReference type="EMBL" id="CAD7228529.1"/>
    </source>
</evidence>
<dbReference type="PANTHER" id="PTHR12176">
    <property type="entry name" value="SAM-DEPENDENT METHYLTRANSFERASE SUPERFAMILY PROTEIN"/>
    <property type="match status" value="1"/>
</dbReference>
<dbReference type="CDD" id="cd02440">
    <property type="entry name" value="AdoMet_MTases"/>
    <property type="match status" value="1"/>
</dbReference>
<feature type="region of interest" description="Disordered" evidence="5">
    <location>
        <begin position="432"/>
        <end position="488"/>
    </location>
</feature>
<reference evidence="6" key="1">
    <citation type="submission" date="2020-11" db="EMBL/GenBank/DDBJ databases">
        <authorList>
            <person name="Tran Van P."/>
        </authorList>
    </citation>
    <scope>NUCLEOTIDE SEQUENCE</scope>
</reference>
<dbReference type="PANTHER" id="PTHR12176:SF78">
    <property type="entry name" value="EEF1A LYSINE AND N-TERMINAL METHYLTRANSFERASE"/>
    <property type="match status" value="1"/>
</dbReference>
<dbReference type="InterPro" id="IPR029063">
    <property type="entry name" value="SAM-dependent_MTases_sf"/>
</dbReference>
<dbReference type="InterPro" id="IPR051419">
    <property type="entry name" value="Lys/N-term_MeTrsfase_sf"/>
</dbReference>
<dbReference type="AlphaFoldDB" id="A0A7R8ZNR8"/>
<proteinExistence type="inferred from homology"/>
<dbReference type="OrthoDB" id="411785at2759"/>
<comment type="similarity">
    <text evidence="1">Belongs to the methyltransferase superfamily.</text>
</comment>
<name>A0A7R8ZNR8_9CRUS</name>
<dbReference type="EMBL" id="OB661575">
    <property type="protein sequence ID" value="CAD7228529.1"/>
    <property type="molecule type" value="Genomic_DNA"/>
</dbReference>
<accession>A0A7R8ZNR8</accession>
<dbReference type="GO" id="GO:0008757">
    <property type="term" value="F:S-adenosylmethionine-dependent methyltransferase activity"/>
    <property type="evidence" value="ECO:0007669"/>
    <property type="project" value="InterPro"/>
</dbReference>